<dbReference type="GO" id="GO:0016787">
    <property type="term" value="F:hydrolase activity"/>
    <property type="evidence" value="ECO:0007669"/>
    <property type="project" value="UniProtKB-KW"/>
</dbReference>
<sequence>MYWSDALMVHWPEVMEDKTMKKKIYMVGITLSFLLFVCSMYQVIRNYAGEQKAADEFEQLAEIVKQAETPEKKETEETENQLPLEEYQELFHQNNDLTGWILVEGTQINYPVMYTPNNPDYYLKHNFEGKYSDYGVPYIAEHCDPYEPSDNVIIYGHHMDNGSMFAGLMEYETQKFYESHKIIQFDTLTDQVCYEVVAVFKTTVYDDTGFKYYLFANAEKVEDYQKYVEKCKSLSFYDTGVTATYGDKLLTLSTCEYSNPNGRLVVVAKKVVG</sequence>
<dbReference type="NCBIfam" id="TIGR03064">
    <property type="entry name" value="sortase_srtB"/>
    <property type="match status" value="1"/>
</dbReference>
<dbReference type="EMBL" id="UHJJ01000016">
    <property type="protein sequence ID" value="SUQ15821.1"/>
    <property type="molecule type" value="Genomic_DNA"/>
</dbReference>
<keyword evidence="3" id="KW-0472">Membrane</keyword>
<dbReference type="CDD" id="cd05826">
    <property type="entry name" value="Sortase_B"/>
    <property type="match status" value="1"/>
</dbReference>
<organism evidence="4 5">
    <name type="scientific">Faecalicatena contorta</name>
    <dbReference type="NCBI Taxonomy" id="39482"/>
    <lineage>
        <taxon>Bacteria</taxon>
        <taxon>Bacillati</taxon>
        <taxon>Bacillota</taxon>
        <taxon>Clostridia</taxon>
        <taxon>Lachnospirales</taxon>
        <taxon>Lachnospiraceae</taxon>
        <taxon>Faecalicatena</taxon>
    </lineage>
</organism>
<keyword evidence="5" id="KW-1185">Reference proteome</keyword>
<protein>
    <submittedName>
        <fullName evidence="4">Sortase B</fullName>
    </submittedName>
</protein>
<evidence type="ECO:0000256" key="1">
    <source>
        <dbReference type="ARBA" id="ARBA00022801"/>
    </source>
</evidence>
<accession>A0A316ADH2</accession>
<evidence type="ECO:0000313" key="4">
    <source>
        <dbReference type="EMBL" id="SUQ15821.1"/>
    </source>
</evidence>
<dbReference type="Proteomes" id="UP000254051">
    <property type="component" value="Unassembled WGS sequence"/>
</dbReference>
<evidence type="ECO:0000313" key="5">
    <source>
        <dbReference type="Proteomes" id="UP000254051"/>
    </source>
</evidence>
<dbReference type="Pfam" id="PF04203">
    <property type="entry name" value="Sortase"/>
    <property type="match status" value="1"/>
</dbReference>
<feature type="active site" description="Proton donor/acceptor" evidence="2">
    <location>
        <position position="157"/>
    </location>
</feature>
<gene>
    <name evidence="4" type="ORF">SAMN05216529_11683</name>
</gene>
<dbReference type="Gene3D" id="2.40.260.10">
    <property type="entry name" value="Sortase"/>
    <property type="match status" value="1"/>
</dbReference>
<dbReference type="InterPro" id="IPR009835">
    <property type="entry name" value="SrtB"/>
</dbReference>
<keyword evidence="3" id="KW-1133">Transmembrane helix</keyword>
<dbReference type="InterPro" id="IPR023365">
    <property type="entry name" value="Sortase_dom-sf"/>
</dbReference>
<dbReference type="AlphaFoldDB" id="A0A316ADH2"/>
<feature type="transmembrane region" description="Helical" evidence="3">
    <location>
        <begin position="24"/>
        <end position="44"/>
    </location>
</feature>
<reference evidence="5" key="1">
    <citation type="submission" date="2017-07" db="EMBL/GenBank/DDBJ databases">
        <authorList>
            <person name="Varghese N."/>
            <person name="Submissions S."/>
        </authorList>
    </citation>
    <scope>NUCLEOTIDE SEQUENCE [LARGE SCALE GENOMIC DNA]</scope>
    <source>
        <strain evidence="5">NLAE-zl-C134</strain>
    </source>
</reference>
<evidence type="ECO:0000256" key="3">
    <source>
        <dbReference type="SAM" id="Phobius"/>
    </source>
</evidence>
<keyword evidence="1" id="KW-0378">Hydrolase</keyword>
<dbReference type="SUPFAM" id="SSF63817">
    <property type="entry name" value="Sortase"/>
    <property type="match status" value="1"/>
</dbReference>
<feature type="active site" description="Acyl-thioester intermediate" evidence="2">
    <location>
        <position position="255"/>
    </location>
</feature>
<proteinExistence type="predicted"/>
<dbReference type="InterPro" id="IPR005754">
    <property type="entry name" value="Sortase"/>
</dbReference>
<name>A0A316ADH2_9FIRM</name>
<keyword evidence="3" id="KW-0812">Transmembrane</keyword>
<evidence type="ECO:0000256" key="2">
    <source>
        <dbReference type="PIRSR" id="PIRSR605754-1"/>
    </source>
</evidence>